<dbReference type="PANTHER" id="PTHR10192:SF5">
    <property type="entry name" value="GEPHYRIN"/>
    <property type="match status" value="1"/>
</dbReference>
<feature type="domain" description="MoaB/Mog" evidence="7">
    <location>
        <begin position="179"/>
        <end position="317"/>
    </location>
</feature>
<dbReference type="Pfam" id="PF03453">
    <property type="entry name" value="MoeA_N"/>
    <property type="match status" value="1"/>
</dbReference>
<keyword evidence="6" id="KW-0500">Molybdenum</keyword>
<dbReference type="PANTHER" id="PTHR10192">
    <property type="entry name" value="MOLYBDOPTERIN BIOSYNTHESIS PROTEIN"/>
    <property type="match status" value="1"/>
</dbReference>
<evidence type="ECO:0000259" key="7">
    <source>
        <dbReference type="SMART" id="SM00852"/>
    </source>
</evidence>
<dbReference type="Gene3D" id="3.40.980.10">
    <property type="entry name" value="MoaB/Mog-like domain"/>
    <property type="match status" value="1"/>
</dbReference>
<organism evidence="8 9">
    <name type="scientific">Dokdonia ponticola</name>
    <dbReference type="NCBI Taxonomy" id="2041041"/>
    <lineage>
        <taxon>Bacteria</taxon>
        <taxon>Pseudomonadati</taxon>
        <taxon>Bacteroidota</taxon>
        <taxon>Flavobacteriia</taxon>
        <taxon>Flavobacteriales</taxon>
        <taxon>Flavobacteriaceae</taxon>
        <taxon>Dokdonia</taxon>
    </lineage>
</organism>
<dbReference type="CDD" id="cd00887">
    <property type="entry name" value="MoeA"/>
    <property type="match status" value="1"/>
</dbReference>
<dbReference type="InterPro" id="IPR005111">
    <property type="entry name" value="MoeA_C_domain_IV"/>
</dbReference>
<keyword evidence="4 6" id="KW-0501">Molybdenum cofactor biosynthesis</keyword>
<protein>
    <recommendedName>
        <fullName evidence="6">Molybdopterin molybdenumtransferase</fullName>
        <ecNumber evidence="6">2.10.1.1</ecNumber>
    </recommendedName>
</protein>
<keyword evidence="6" id="KW-0460">Magnesium</keyword>
<dbReference type="PROSITE" id="PS01079">
    <property type="entry name" value="MOCF_BIOSYNTHESIS_2"/>
    <property type="match status" value="1"/>
</dbReference>
<dbReference type="EMBL" id="JBHSFV010000018">
    <property type="protein sequence ID" value="MFC4636328.1"/>
    <property type="molecule type" value="Genomic_DNA"/>
</dbReference>
<comment type="catalytic activity">
    <reaction evidence="5">
        <text>adenylyl-molybdopterin + molybdate = Mo-molybdopterin + AMP + H(+)</text>
        <dbReference type="Rhea" id="RHEA:35047"/>
        <dbReference type="ChEBI" id="CHEBI:15378"/>
        <dbReference type="ChEBI" id="CHEBI:36264"/>
        <dbReference type="ChEBI" id="CHEBI:62727"/>
        <dbReference type="ChEBI" id="CHEBI:71302"/>
        <dbReference type="ChEBI" id="CHEBI:456215"/>
        <dbReference type="EC" id="2.10.1.1"/>
    </reaction>
</comment>
<dbReference type="RefSeq" id="WP_379982416.1">
    <property type="nucleotide sequence ID" value="NZ_JBHSFV010000018.1"/>
</dbReference>
<dbReference type="Gene3D" id="2.40.340.10">
    <property type="entry name" value="MoeA, C-terminal, domain IV"/>
    <property type="match status" value="1"/>
</dbReference>
<dbReference type="NCBIfam" id="TIGR00177">
    <property type="entry name" value="molyb_syn"/>
    <property type="match status" value="1"/>
</dbReference>
<dbReference type="SMART" id="SM00852">
    <property type="entry name" value="MoCF_biosynth"/>
    <property type="match status" value="1"/>
</dbReference>
<reference evidence="9" key="1">
    <citation type="journal article" date="2019" name="Int. J. Syst. Evol. Microbiol.">
        <title>The Global Catalogue of Microorganisms (GCM) 10K type strain sequencing project: providing services to taxonomists for standard genome sequencing and annotation.</title>
        <authorList>
            <consortium name="The Broad Institute Genomics Platform"/>
            <consortium name="The Broad Institute Genome Sequencing Center for Infectious Disease"/>
            <person name="Wu L."/>
            <person name="Ma J."/>
        </authorList>
    </citation>
    <scope>NUCLEOTIDE SEQUENCE [LARGE SCALE GENOMIC DNA]</scope>
    <source>
        <strain evidence="9">YJ-61-S</strain>
    </source>
</reference>
<evidence type="ECO:0000256" key="5">
    <source>
        <dbReference type="ARBA" id="ARBA00047317"/>
    </source>
</evidence>
<gene>
    <name evidence="8" type="primary">glp</name>
    <name evidence="8" type="ORF">ACFO3O_20645</name>
</gene>
<dbReference type="Gene3D" id="2.170.190.11">
    <property type="entry name" value="Molybdopterin biosynthesis moea protein, domain 3"/>
    <property type="match status" value="1"/>
</dbReference>
<dbReference type="InterPro" id="IPR005110">
    <property type="entry name" value="MoeA_linker/N"/>
</dbReference>
<dbReference type="InterPro" id="IPR036135">
    <property type="entry name" value="MoeA_linker/N_sf"/>
</dbReference>
<evidence type="ECO:0000256" key="3">
    <source>
        <dbReference type="ARBA" id="ARBA00010763"/>
    </source>
</evidence>
<name>A0ABV9I2K3_9FLAO</name>
<dbReference type="SUPFAM" id="SSF63867">
    <property type="entry name" value="MoeA C-terminal domain-like"/>
    <property type="match status" value="1"/>
</dbReference>
<comment type="cofactor">
    <cofactor evidence="6">
        <name>Mg(2+)</name>
        <dbReference type="ChEBI" id="CHEBI:18420"/>
    </cofactor>
</comment>
<sequence>MMITVSQAIQSVHKNVQSFDATEHIPVSNAIGRTLAQDVVAPVSLPSFRQSAMDGYAVRFRESGNNNKNNTFTLIGEVKAGDAQNPSLTSGTAVRIFTGARVPDTADAVVIQELVQRKDDHIHIEKVPVVGQNIRAIGGQIQAGSCPLKKGHTLQPSSLGLLKSLGIDTVSVTRNPKVTILVTGNELVKEGNPLADGQVYESNSAVLEAVLHQRGIHEVQIVYVEDNLEKTQKILQNAIATSELVLISGGISVGDYDFVGVALQNLDVRTIFYKVLQKPGKPLFFGKQNDTYIFALPGNPASTLTCYYIYVQLAFDILSGAQYQGLLRIHLPISAAFTNTFGRALFLKARVNREGVTILDFQNSATMITFAEANALVYIPETTTEVAQGTIVETILLPYGSTQ</sequence>
<keyword evidence="6" id="KW-0479">Metal-binding</keyword>
<dbReference type="EC" id="2.10.1.1" evidence="6"/>
<dbReference type="InterPro" id="IPR036688">
    <property type="entry name" value="MoeA_C_domain_IV_sf"/>
</dbReference>
<dbReference type="Proteomes" id="UP001596043">
    <property type="component" value="Unassembled WGS sequence"/>
</dbReference>
<dbReference type="InterPro" id="IPR036425">
    <property type="entry name" value="MoaB/Mog-like_dom_sf"/>
</dbReference>
<keyword evidence="9" id="KW-1185">Reference proteome</keyword>
<evidence type="ECO:0000256" key="6">
    <source>
        <dbReference type="RuleBase" id="RU365090"/>
    </source>
</evidence>
<evidence type="ECO:0000256" key="4">
    <source>
        <dbReference type="ARBA" id="ARBA00023150"/>
    </source>
</evidence>
<dbReference type="Pfam" id="PF03454">
    <property type="entry name" value="MoeA_C"/>
    <property type="match status" value="1"/>
</dbReference>
<dbReference type="Pfam" id="PF00994">
    <property type="entry name" value="MoCF_biosynth"/>
    <property type="match status" value="1"/>
</dbReference>
<comment type="caution">
    <text evidence="8">The sequence shown here is derived from an EMBL/GenBank/DDBJ whole genome shotgun (WGS) entry which is preliminary data.</text>
</comment>
<comment type="similarity">
    <text evidence="3 6">Belongs to the MoeA family.</text>
</comment>
<comment type="pathway">
    <text evidence="2 6">Cofactor biosynthesis; molybdopterin biosynthesis.</text>
</comment>
<dbReference type="Gene3D" id="3.90.105.10">
    <property type="entry name" value="Molybdopterin biosynthesis moea protein, domain 2"/>
    <property type="match status" value="1"/>
</dbReference>
<dbReference type="SUPFAM" id="SSF63882">
    <property type="entry name" value="MoeA N-terminal region -like"/>
    <property type="match status" value="1"/>
</dbReference>
<dbReference type="InterPro" id="IPR038987">
    <property type="entry name" value="MoeA-like"/>
</dbReference>
<evidence type="ECO:0000313" key="8">
    <source>
        <dbReference type="EMBL" id="MFC4636328.1"/>
    </source>
</evidence>
<dbReference type="InterPro" id="IPR008284">
    <property type="entry name" value="MoCF_biosynth_CS"/>
</dbReference>
<comment type="function">
    <text evidence="1 6">Catalyzes the insertion of molybdate into adenylated molybdopterin with the concomitant release of AMP.</text>
</comment>
<evidence type="ECO:0000313" key="9">
    <source>
        <dbReference type="Proteomes" id="UP001596043"/>
    </source>
</evidence>
<accession>A0ABV9I2K3</accession>
<dbReference type="NCBIfam" id="NF045515">
    <property type="entry name" value="Glp_gephyrin"/>
    <property type="match status" value="1"/>
</dbReference>
<proteinExistence type="inferred from homology"/>
<evidence type="ECO:0000256" key="1">
    <source>
        <dbReference type="ARBA" id="ARBA00002901"/>
    </source>
</evidence>
<dbReference type="InterPro" id="IPR001453">
    <property type="entry name" value="MoaB/Mog_dom"/>
</dbReference>
<evidence type="ECO:0000256" key="2">
    <source>
        <dbReference type="ARBA" id="ARBA00005046"/>
    </source>
</evidence>
<dbReference type="SUPFAM" id="SSF53218">
    <property type="entry name" value="Molybdenum cofactor biosynthesis proteins"/>
    <property type="match status" value="1"/>
</dbReference>
<keyword evidence="6" id="KW-0808">Transferase</keyword>